<sequence length="82" mass="9303">MAERIRFYYHEKGNHDETWHFLCLGKDGEVHVETEFSAGPGRGDMEVGKPFIRSVNEFLGSGRGTAQDKLRALLDERGIEHA</sequence>
<dbReference type="RefSeq" id="WP_338503672.1">
    <property type="nucleotide sequence ID" value="NZ_CP145607.1"/>
</dbReference>
<dbReference type="Proteomes" id="UP001382935">
    <property type="component" value="Chromosome"/>
</dbReference>
<keyword evidence="2" id="KW-1185">Reference proteome</keyword>
<evidence type="ECO:0000313" key="1">
    <source>
        <dbReference type="EMBL" id="WWM70692.1"/>
    </source>
</evidence>
<gene>
    <name evidence="1" type="ORF">V6R86_08405</name>
</gene>
<proteinExistence type="predicted"/>
<organism evidence="1 2">
    <name type="scientific">Sphingomonas kaistensis</name>
    <dbReference type="NCBI Taxonomy" id="298708"/>
    <lineage>
        <taxon>Bacteria</taxon>
        <taxon>Pseudomonadati</taxon>
        <taxon>Pseudomonadota</taxon>
        <taxon>Alphaproteobacteria</taxon>
        <taxon>Sphingomonadales</taxon>
        <taxon>Sphingomonadaceae</taxon>
        <taxon>Sphingomonas</taxon>
    </lineage>
</organism>
<evidence type="ECO:0000313" key="2">
    <source>
        <dbReference type="Proteomes" id="UP001382935"/>
    </source>
</evidence>
<accession>A0ABZ2G0R4</accession>
<protein>
    <submittedName>
        <fullName evidence="1">Uncharacterized protein</fullName>
    </submittedName>
</protein>
<name>A0ABZ2G0R4_9SPHN</name>
<reference evidence="1 2" key="1">
    <citation type="submission" date="2024-02" db="EMBL/GenBank/DDBJ databases">
        <title>Full genome sequence of Sphingomonas kaistensis.</title>
        <authorList>
            <person name="Poletto B.L."/>
            <person name="Silva G."/>
            <person name="Galante D."/>
            <person name="Campos K.R."/>
            <person name="Santos M.B.N."/>
            <person name="Sacchi C.T."/>
        </authorList>
    </citation>
    <scope>NUCLEOTIDE SEQUENCE [LARGE SCALE GENOMIC DNA]</scope>
    <source>
        <strain evidence="1 2">MA4R</strain>
    </source>
</reference>
<dbReference type="EMBL" id="CP145607">
    <property type="protein sequence ID" value="WWM70692.1"/>
    <property type="molecule type" value="Genomic_DNA"/>
</dbReference>